<feature type="region of interest" description="Disordered" evidence="1">
    <location>
        <begin position="1"/>
        <end position="80"/>
    </location>
</feature>
<sequence length="229" mass="23992">GSPMAAPGVTMSGAGHTMSGAESHTESHDGGAGGAVAAPGSRDEGAGSHDGAPGSHTRSGAGVTMSGAGSHDGGARVTRWRAGVTDEASRGVELFRYADADLREQALQGLPIPMQITRAQAILKPAHFLMHNVQGFRDFRRQLDAGLACWRAMPGEQHPEDGLPLQALILKALEEISYDRVTMHAPPRSGPSLKWSPTATARLLVVRNGVLEGRNKQPLDVVVGEDLSK</sequence>
<name>A0AAE0KYK3_9CHLO</name>
<protein>
    <submittedName>
        <fullName evidence="2">Uncharacterized protein</fullName>
    </submittedName>
</protein>
<organism evidence="2 3">
    <name type="scientific">Cymbomonas tetramitiformis</name>
    <dbReference type="NCBI Taxonomy" id="36881"/>
    <lineage>
        <taxon>Eukaryota</taxon>
        <taxon>Viridiplantae</taxon>
        <taxon>Chlorophyta</taxon>
        <taxon>Pyramimonadophyceae</taxon>
        <taxon>Pyramimonadales</taxon>
        <taxon>Pyramimonadaceae</taxon>
        <taxon>Cymbomonas</taxon>
    </lineage>
</organism>
<gene>
    <name evidence="2" type="ORF">CYMTET_25901</name>
</gene>
<accession>A0AAE0KYK3</accession>
<evidence type="ECO:0000313" key="3">
    <source>
        <dbReference type="Proteomes" id="UP001190700"/>
    </source>
</evidence>
<keyword evidence="3" id="KW-1185">Reference proteome</keyword>
<feature type="non-terminal residue" evidence="2">
    <location>
        <position position="1"/>
    </location>
</feature>
<proteinExistence type="predicted"/>
<evidence type="ECO:0000256" key="1">
    <source>
        <dbReference type="SAM" id="MobiDB-lite"/>
    </source>
</evidence>
<dbReference type="EMBL" id="LGRX02013931">
    <property type="protein sequence ID" value="KAK3265412.1"/>
    <property type="molecule type" value="Genomic_DNA"/>
</dbReference>
<comment type="caution">
    <text evidence="2">The sequence shown here is derived from an EMBL/GenBank/DDBJ whole genome shotgun (WGS) entry which is preliminary data.</text>
</comment>
<dbReference type="AlphaFoldDB" id="A0AAE0KYK3"/>
<dbReference type="Proteomes" id="UP001190700">
    <property type="component" value="Unassembled WGS sequence"/>
</dbReference>
<reference evidence="2 3" key="1">
    <citation type="journal article" date="2015" name="Genome Biol. Evol.">
        <title>Comparative Genomics of a Bacterivorous Green Alga Reveals Evolutionary Causalities and Consequences of Phago-Mixotrophic Mode of Nutrition.</title>
        <authorList>
            <person name="Burns J.A."/>
            <person name="Paasch A."/>
            <person name="Narechania A."/>
            <person name="Kim E."/>
        </authorList>
    </citation>
    <scope>NUCLEOTIDE SEQUENCE [LARGE SCALE GENOMIC DNA]</scope>
    <source>
        <strain evidence="2 3">PLY_AMNH</strain>
    </source>
</reference>
<evidence type="ECO:0000313" key="2">
    <source>
        <dbReference type="EMBL" id="KAK3265412.1"/>
    </source>
</evidence>